<accession>A0A371FK99</accession>
<dbReference type="AlphaFoldDB" id="A0A371FK99"/>
<dbReference type="Proteomes" id="UP000257109">
    <property type="component" value="Unassembled WGS sequence"/>
</dbReference>
<sequence length="84" mass="9727">MENIFHYRFHVKGKLCSIILMVASKEVESPYLSAPETLQTCVIGFYLGKYNDEILCDVIPMKYDRKVIHDGLPIGFLLYIRSKI</sequence>
<reference evidence="1" key="1">
    <citation type="submission" date="2018-05" db="EMBL/GenBank/DDBJ databases">
        <title>Draft genome of Mucuna pruriens seed.</title>
        <authorList>
            <person name="Nnadi N.E."/>
            <person name="Vos R."/>
            <person name="Hasami M.H."/>
            <person name="Devisetty U.K."/>
            <person name="Aguiy J.C."/>
        </authorList>
    </citation>
    <scope>NUCLEOTIDE SEQUENCE [LARGE SCALE GENOMIC DNA]</scope>
    <source>
        <strain evidence="1">JCA_2017</strain>
    </source>
</reference>
<gene>
    <name evidence="1" type="ORF">CR513_40925</name>
</gene>
<evidence type="ECO:0000313" key="1">
    <source>
        <dbReference type="EMBL" id="RDX78755.1"/>
    </source>
</evidence>
<name>A0A371FK99_MUCPR</name>
<protein>
    <submittedName>
        <fullName evidence="1">Uncharacterized protein</fullName>
    </submittedName>
</protein>
<feature type="non-terminal residue" evidence="1">
    <location>
        <position position="1"/>
    </location>
</feature>
<comment type="caution">
    <text evidence="1">The sequence shown here is derived from an EMBL/GenBank/DDBJ whole genome shotgun (WGS) entry which is preliminary data.</text>
</comment>
<dbReference type="EMBL" id="QJKJ01008761">
    <property type="protein sequence ID" value="RDX78755.1"/>
    <property type="molecule type" value="Genomic_DNA"/>
</dbReference>
<keyword evidence="2" id="KW-1185">Reference proteome</keyword>
<organism evidence="1 2">
    <name type="scientific">Mucuna pruriens</name>
    <name type="common">Velvet bean</name>
    <name type="synonym">Dolichos pruriens</name>
    <dbReference type="NCBI Taxonomy" id="157652"/>
    <lineage>
        <taxon>Eukaryota</taxon>
        <taxon>Viridiplantae</taxon>
        <taxon>Streptophyta</taxon>
        <taxon>Embryophyta</taxon>
        <taxon>Tracheophyta</taxon>
        <taxon>Spermatophyta</taxon>
        <taxon>Magnoliopsida</taxon>
        <taxon>eudicotyledons</taxon>
        <taxon>Gunneridae</taxon>
        <taxon>Pentapetalae</taxon>
        <taxon>rosids</taxon>
        <taxon>fabids</taxon>
        <taxon>Fabales</taxon>
        <taxon>Fabaceae</taxon>
        <taxon>Papilionoideae</taxon>
        <taxon>50 kb inversion clade</taxon>
        <taxon>NPAAA clade</taxon>
        <taxon>indigoferoid/millettioid clade</taxon>
        <taxon>Phaseoleae</taxon>
        <taxon>Mucuna</taxon>
    </lineage>
</organism>
<evidence type="ECO:0000313" key="2">
    <source>
        <dbReference type="Proteomes" id="UP000257109"/>
    </source>
</evidence>
<proteinExistence type="predicted"/>